<feature type="region of interest" description="Disordered" evidence="1">
    <location>
        <begin position="114"/>
        <end position="207"/>
    </location>
</feature>
<accession>A0A4Q2DE25</accession>
<evidence type="ECO:0000313" key="3">
    <source>
        <dbReference type="Proteomes" id="UP000290288"/>
    </source>
</evidence>
<feature type="compositionally biased region" description="Low complexity" evidence="1">
    <location>
        <begin position="85"/>
        <end position="98"/>
    </location>
</feature>
<feature type="compositionally biased region" description="Low complexity" evidence="1">
    <location>
        <begin position="253"/>
        <end position="265"/>
    </location>
</feature>
<dbReference type="EMBL" id="SDEE01000299">
    <property type="protein sequence ID" value="RXW17977.1"/>
    <property type="molecule type" value="Genomic_DNA"/>
</dbReference>
<proteinExistence type="predicted"/>
<gene>
    <name evidence="2" type="ORF">EST38_g7883</name>
</gene>
<sequence length="396" mass="41764">MSRSSTISSTTSSFHEVGTPGSDSEDEIVYSVASLPELEQPQTPCIFSDGDEDDDDYVVLRRRPAGAQGPDSATGSGVATPSAEGATRTSGRGSSSGALRGQVMVVQLRSQLKALSINTQSPTSPTTKRTGTSMRTYKKPREDDSDGPGESKFDARASGLPTPDITPLKERKQLQPSGSASLAAAVITPSSPQGVATPTPVPSVGKKKLKKAKKAAAAAKALSASTDSALLTATTSDGAKKGKKKKKERSKKATTTTTTAANASSEAKRSKAGQVDRSMVLEASTYITSYLSNPKAQTNSVCRLTLLQSLIIELGLMTSALKLPPSLRSATAFIKSHAFLNIKEYVSVRAQGPDAVRKILFPSRSALVKDIRKKRNPVSLKWVKEHGLQVLLVGCF</sequence>
<dbReference type="Proteomes" id="UP000290288">
    <property type="component" value="Unassembled WGS sequence"/>
</dbReference>
<organism evidence="2 3">
    <name type="scientific">Candolleomyces aberdarensis</name>
    <dbReference type="NCBI Taxonomy" id="2316362"/>
    <lineage>
        <taxon>Eukaryota</taxon>
        <taxon>Fungi</taxon>
        <taxon>Dikarya</taxon>
        <taxon>Basidiomycota</taxon>
        <taxon>Agaricomycotina</taxon>
        <taxon>Agaricomycetes</taxon>
        <taxon>Agaricomycetidae</taxon>
        <taxon>Agaricales</taxon>
        <taxon>Agaricineae</taxon>
        <taxon>Psathyrellaceae</taxon>
        <taxon>Candolleomyces</taxon>
    </lineage>
</organism>
<name>A0A4Q2DE25_9AGAR</name>
<keyword evidence="3" id="KW-1185">Reference proteome</keyword>
<feature type="compositionally biased region" description="Polar residues" evidence="1">
    <location>
        <begin position="116"/>
        <end position="135"/>
    </location>
</feature>
<feature type="compositionally biased region" description="Low complexity" evidence="1">
    <location>
        <begin position="1"/>
        <end position="13"/>
    </location>
</feature>
<evidence type="ECO:0000313" key="2">
    <source>
        <dbReference type="EMBL" id="RXW17977.1"/>
    </source>
</evidence>
<feature type="region of interest" description="Disordered" evidence="1">
    <location>
        <begin position="1"/>
        <end position="102"/>
    </location>
</feature>
<comment type="caution">
    <text evidence="2">The sequence shown here is derived from an EMBL/GenBank/DDBJ whole genome shotgun (WGS) entry which is preliminary data.</text>
</comment>
<evidence type="ECO:0000256" key="1">
    <source>
        <dbReference type="SAM" id="MobiDB-lite"/>
    </source>
</evidence>
<dbReference type="AlphaFoldDB" id="A0A4Q2DE25"/>
<dbReference type="OrthoDB" id="2596481at2759"/>
<feature type="region of interest" description="Disordered" evidence="1">
    <location>
        <begin position="236"/>
        <end position="272"/>
    </location>
</feature>
<protein>
    <submittedName>
        <fullName evidence="2">Uncharacterized protein</fullName>
    </submittedName>
</protein>
<feature type="compositionally biased region" description="Basic residues" evidence="1">
    <location>
        <begin position="241"/>
        <end position="252"/>
    </location>
</feature>
<reference evidence="2 3" key="1">
    <citation type="submission" date="2019-01" db="EMBL/GenBank/DDBJ databases">
        <title>Draft genome sequence of Psathyrella aberdarensis IHI B618.</title>
        <authorList>
            <person name="Buettner E."/>
            <person name="Kellner H."/>
        </authorList>
    </citation>
    <scope>NUCLEOTIDE SEQUENCE [LARGE SCALE GENOMIC DNA]</scope>
    <source>
        <strain evidence="2 3">IHI B618</strain>
    </source>
</reference>